<dbReference type="PaxDb" id="2903-EOD19350"/>
<reference evidence="3" key="2">
    <citation type="submission" date="2024-10" db="UniProtKB">
        <authorList>
            <consortium name="EnsemblProtists"/>
        </authorList>
    </citation>
    <scope>IDENTIFICATION</scope>
</reference>
<organism evidence="3 4">
    <name type="scientific">Emiliania huxleyi (strain CCMP1516)</name>
    <dbReference type="NCBI Taxonomy" id="280463"/>
    <lineage>
        <taxon>Eukaryota</taxon>
        <taxon>Haptista</taxon>
        <taxon>Haptophyta</taxon>
        <taxon>Prymnesiophyceae</taxon>
        <taxon>Isochrysidales</taxon>
        <taxon>Noelaerhabdaceae</taxon>
        <taxon>Emiliania</taxon>
    </lineage>
</organism>
<dbReference type="InterPro" id="IPR005645">
    <property type="entry name" value="FSH-like_dom"/>
</dbReference>
<dbReference type="PANTHER" id="PTHR48070:SF6">
    <property type="entry name" value="ESTERASE OVCA2"/>
    <property type="match status" value="1"/>
</dbReference>
<proteinExistence type="predicted"/>
<feature type="domain" description="Serine hydrolase" evidence="2">
    <location>
        <begin position="2"/>
        <end position="193"/>
    </location>
</feature>
<evidence type="ECO:0000259" key="2">
    <source>
        <dbReference type="Pfam" id="PF03959"/>
    </source>
</evidence>
<dbReference type="HOGENOM" id="CLU_051938_3_2_1"/>
<dbReference type="EnsemblProtists" id="EOD19350">
    <property type="protein sequence ID" value="EOD19350"/>
    <property type="gene ID" value="EMIHUDRAFT_242903"/>
</dbReference>
<dbReference type="GO" id="GO:0016787">
    <property type="term" value="F:hydrolase activity"/>
    <property type="evidence" value="ECO:0007669"/>
    <property type="project" value="UniProtKB-KW"/>
</dbReference>
<dbReference type="GeneID" id="17264921"/>
<dbReference type="RefSeq" id="XP_005771779.1">
    <property type="nucleotide sequence ID" value="XM_005771722.1"/>
</dbReference>
<evidence type="ECO:0000313" key="3">
    <source>
        <dbReference type="EnsemblProtists" id="EOD19350"/>
    </source>
</evidence>
<dbReference type="AlphaFoldDB" id="A0A0D3J765"/>
<reference evidence="4" key="1">
    <citation type="journal article" date="2013" name="Nature">
        <title>Pan genome of the phytoplankton Emiliania underpins its global distribution.</title>
        <authorList>
            <person name="Read B.A."/>
            <person name="Kegel J."/>
            <person name="Klute M.J."/>
            <person name="Kuo A."/>
            <person name="Lefebvre S.C."/>
            <person name="Maumus F."/>
            <person name="Mayer C."/>
            <person name="Miller J."/>
            <person name="Monier A."/>
            <person name="Salamov A."/>
            <person name="Young J."/>
            <person name="Aguilar M."/>
            <person name="Claverie J.M."/>
            <person name="Frickenhaus S."/>
            <person name="Gonzalez K."/>
            <person name="Herman E.K."/>
            <person name="Lin Y.C."/>
            <person name="Napier J."/>
            <person name="Ogata H."/>
            <person name="Sarno A.F."/>
            <person name="Shmutz J."/>
            <person name="Schroeder D."/>
            <person name="de Vargas C."/>
            <person name="Verret F."/>
            <person name="von Dassow P."/>
            <person name="Valentin K."/>
            <person name="Van de Peer Y."/>
            <person name="Wheeler G."/>
            <person name="Dacks J.B."/>
            <person name="Delwiche C.F."/>
            <person name="Dyhrman S.T."/>
            <person name="Glockner G."/>
            <person name="John U."/>
            <person name="Richards T."/>
            <person name="Worden A.Z."/>
            <person name="Zhang X."/>
            <person name="Grigoriev I.V."/>
            <person name="Allen A.E."/>
            <person name="Bidle K."/>
            <person name="Borodovsky M."/>
            <person name="Bowler C."/>
            <person name="Brownlee C."/>
            <person name="Cock J.M."/>
            <person name="Elias M."/>
            <person name="Gladyshev V.N."/>
            <person name="Groth M."/>
            <person name="Guda C."/>
            <person name="Hadaegh A."/>
            <person name="Iglesias-Rodriguez M.D."/>
            <person name="Jenkins J."/>
            <person name="Jones B.M."/>
            <person name="Lawson T."/>
            <person name="Leese F."/>
            <person name="Lindquist E."/>
            <person name="Lobanov A."/>
            <person name="Lomsadze A."/>
            <person name="Malik S.B."/>
            <person name="Marsh M.E."/>
            <person name="Mackinder L."/>
            <person name="Mock T."/>
            <person name="Mueller-Roeber B."/>
            <person name="Pagarete A."/>
            <person name="Parker M."/>
            <person name="Probert I."/>
            <person name="Quesneville H."/>
            <person name="Raines C."/>
            <person name="Rensing S.A."/>
            <person name="Riano-Pachon D.M."/>
            <person name="Richier S."/>
            <person name="Rokitta S."/>
            <person name="Shiraiwa Y."/>
            <person name="Soanes D.M."/>
            <person name="van der Giezen M."/>
            <person name="Wahlund T.M."/>
            <person name="Williams B."/>
            <person name="Wilson W."/>
            <person name="Wolfe G."/>
            <person name="Wurch L.L."/>
        </authorList>
    </citation>
    <scope>NUCLEOTIDE SEQUENCE</scope>
</reference>
<keyword evidence="4" id="KW-1185">Reference proteome</keyword>
<evidence type="ECO:0000313" key="4">
    <source>
        <dbReference type="Proteomes" id="UP000013827"/>
    </source>
</evidence>
<dbReference type="KEGG" id="ehx:EMIHUDRAFT_242903"/>
<name>A0A0D3J765_EMIH1</name>
<dbReference type="Pfam" id="PF03959">
    <property type="entry name" value="FSH1"/>
    <property type="match status" value="1"/>
</dbReference>
<dbReference type="Gene3D" id="3.40.50.1820">
    <property type="entry name" value="alpha/beta hydrolase"/>
    <property type="match status" value="1"/>
</dbReference>
<keyword evidence="1" id="KW-0378">Hydrolase</keyword>
<dbReference type="InterPro" id="IPR050593">
    <property type="entry name" value="LovG"/>
</dbReference>
<dbReference type="Proteomes" id="UP000013827">
    <property type="component" value="Unassembled WGS sequence"/>
</dbReference>
<dbReference type="SUPFAM" id="SSF53474">
    <property type="entry name" value="alpha/beta-Hydrolases"/>
    <property type="match status" value="1"/>
</dbReference>
<protein>
    <recommendedName>
        <fullName evidence="2">Serine hydrolase domain-containing protein</fullName>
    </recommendedName>
</protein>
<dbReference type="GO" id="GO:0005737">
    <property type="term" value="C:cytoplasm"/>
    <property type="evidence" value="ECO:0007669"/>
    <property type="project" value="TreeGrafter"/>
</dbReference>
<dbReference type="GO" id="GO:0005634">
    <property type="term" value="C:nucleus"/>
    <property type="evidence" value="ECO:0007669"/>
    <property type="project" value="TreeGrafter"/>
</dbReference>
<sequence>MRVQTAKLRRTLKSEAEFVFVEGALEQTYIDPAVAARFDGPFLSWYDVEHDAYEGTREPAAYLRALMDESVTVRYPHAEEAMTRLEEAVERHRPDTLLGFSQGAILITLLTAAHLAAGRPPSWSHNVLVCGMPVRANAFAPLFSAPLDFPATVAQGRDDPFYEWCRQLAGQYASAEYLEFPDGHRFPHGQADTDALADSLPRH</sequence>
<dbReference type="InterPro" id="IPR029058">
    <property type="entry name" value="AB_hydrolase_fold"/>
</dbReference>
<evidence type="ECO:0000256" key="1">
    <source>
        <dbReference type="ARBA" id="ARBA00022801"/>
    </source>
</evidence>
<accession>A0A0D3J765</accession>
<dbReference type="PANTHER" id="PTHR48070">
    <property type="entry name" value="ESTERASE OVCA2"/>
    <property type="match status" value="1"/>
</dbReference>